<dbReference type="EMBL" id="WVUK01000056">
    <property type="protein sequence ID" value="KAF7492810.1"/>
    <property type="molecule type" value="Genomic_DNA"/>
</dbReference>
<evidence type="ECO:0000256" key="1">
    <source>
        <dbReference type="SAM" id="MobiDB-lite"/>
    </source>
</evidence>
<protein>
    <submittedName>
        <fullName evidence="3">Polyglutamine-binding protein 1</fullName>
    </submittedName>
</protein>
<evidence type="ECO:0000313" key="4">
    <source>
        <dbReference type="EnsemblMetazoa" id="KAF7492810.1"/>
    </source>
</evidence>
<evidence type="ECO:0000313" key="3">
    <source>
        <dbReference type="EMBL" id="KAF7492810.1"/>
    </source>
</evidence>
<dbReference type="Proteomes" id="UP000070412">
    <property type="component" value="Unassembled WGS sequence"/>
</dbReference>
<feature type="compositionally biased region" description="Acidic residues" evidence="1">
    <location>
        <begin position="194"/>
        <end position="221"/>
    </location>
</feature>
<dbReference type="InterPro" id="IPR036020">
    <property type="entry name" value="WW_dom_sf"/>
</dbReference>
<reference evidence="5" key="1">
    <citation type="journal article" date="2020" name="PLoS Negl. Trop. Dis.">
        <title>High-quality nuclear genome for Sarcoptes scabiei-A critical resource for a neglected parasite.</title>
        <authorList>
            <person name="Korhonen P.K."/>
            <person name="Gasser R.B."/>
            <person name="Ma G."/>
            <person name="Wang T."/>
            <person name="Stroehlein A.J."/>
            <person name="Young N.D."/>
            <person name="Ang C.S."/>
            <person name="Fernando D.D."/>
            <person name="Lu H.C."/>
            <person name="Taylor S."/>
            <person name="Reynolds S.L."/>
            <person name="Mofiz E."/>
            <person name="Najaraj S.H."/>
            <person name="Gowda H."/>
            <person name="Madugundu A."/>
            <person name="Renuse S."/>
            <person name="Holt D."/>
            <person name="Pandey A."/>
            <person name="Papenfuss A.T."/>
            <person name="Fischer K."/>
        </authorList>
    </citation>
    <scope>NUCLEOTIDE SEQUENCE [LARGE SCALE GENOMIC DNA]</scope>
</reference>
<gene>
    <name evidence="3" type="ORF">SSS_4742</name>
</gene>
<dbReference type="OrthoDB" id="42462at2759"/>
<feature type="region of interest" description="Disordered" evidence="1">
    <location>
        <begin position="176"/>
        <end position="267"/>
    </location>
</feature>
<feature type="domain" description="WW" evidence="2">
    <location>
        <begin position="132"/>
        <end position="160"/>
    </location>
</feature>
<reference evidence="4" key="3">
    <citation type="submission" date="2022-06" db="UniProtKB">
        <authorList>
            <consortium name="EnsemblMetazoa"/>
        </authorList>
    </citation>
    <scope>IDENTIFICATION</scope>
</reference>
<dbReference type="PROSITE" id="PS50020">
    <property type="entry name" value="WW_DOMAIN_2"/>
    <property type="match status" value="1"/>
</dbReference>
<organism evidence="3">
    <name type="scientific">Sarcoptes scabiei</name>
    <name type="common">Itch mite</name>
    <name type="synonym">Acarus scabiei</name>
    <dbReference type="NCBI Taxonomy" id="52283"/>
    <lineage>
        <taxon>Eukaryota</taxon>
        <taxon>Metazoa</taxon>
        <taxon>Ecdysozoa</taxon>
        <taxon>Arthropoda</taxon>
        <taxon>Chelicerata</taxon>
        <taxon>Arachnida</taxon>
        <taxon>Acari</taxon>
        <taxon>Acariformes</taxon>
        <taxon>Sarcoptiformes</taxon>
        <taxon>Astigmata</taxon>
        <taxon>Psoroptidia</taxon>
        <taxon>Sarcoptoidea</taxon>
        <taxon>Sarcoptidae</taxon>
        <taxon>Sarcoptinae</taxon>
        <taxon>Sarcoptes</taxon>
    </lineage>
</organism>
<accession>A0A834VEK4</accession>
<dbReference type="SUPFAM" id="SSF51045">
    <property type="entry name" value="WW domain"/>
    <property type="match status" value="1"/>
</dbReference>
<evidence type="ECO:0000313" key="5">
    <source>
        <dbReference type="Proteomes" id="UP000070412"/>
    </source>
</evidence>
<evidence type="ECO:0000259" key="2">
    <source>
        <dbReference type="PROSITE" id="PS50020"/>
    </source>
</evidence>
<proteinExistence type="predicted"/>
<dbReference type="InterPro" id="IPR001202">
    <property type="entry name" value="WW_dom"/>
</dbReference>
<keyword evidence="5" id="KW-1185">Reference proteome</keyword>
<dbReference type="EnsemblMetazoa" id="SSS_4742s_mrna">
    <property type="protein sequence ID" value="KAF7492810.1"/>
    <property type="gene ID" value="SSS_4742"/>
</dbReference>
<dbReference type="AlphaFoldDB" id="A0A834VEK4"/>
<name>A0A834VEK4_SARSC</name>
<sequence>MLSSLTTYVTLSKIELFQILIEMSKLPPALAARLAKRGLIKNETDKPKQSEVLHEEVIAEDYDDSDTNKFEILESKPLCETVIGCPNKSNIYHNCTDYCAKKYADVSLKPTKILRRQFQILLERFPLKDSVWEQIYEPGLKTFYFWNTVTDQVSWLPPSHPDAKISLPAEKLRKMIQSSNDKEKDSHSKSNLPNDEDSDDDDDDDLGEDESDGDDDSDDSEESRHSNEDEDQRCNKKRLKIVKQNQYDPMDPASYSNIPYGKWSDGL</sequence>
<reference evidence="3" key="2">
    <citation type="submission" date="2020-01" db="EMBL/GenBank/DDBJ databases">
        <authorList>
            <person name="Korhonen P.K.K."/>
            <person name="Guangxu M.G."/>
            <person name="Wang T.W."/>
            <person name="Stroehlein A.J.S."/>
            <person name="Young N.D."/>
            <person name="Ang C.-S.A."/>
            <person name="Fernando D.W.F."/>
            <person name="Lu H.L."/>
            <person name="Taylor S.T."/>
            <person name="Ehtesham M.E.M."/>
            <person name="Najaraj S.H.N."/>
            <person name="Harsha G.H.G."/>
            <person name="Madugundu A.M."/>
            <person name="Renuse S.R."/>
            <person name="Holt D.H."/>
            <person name="Pandey A.P."/>
            <person name="Papenfuss A.P."/>
            <person name="Gasser R.B.G."/>
            <person name="Fischer K.F."/>
        </authorList>
    </citation>
    <scope>NUCLEOTIDE SEQUENCE</scope>
    <source>
        <strain evidence="3">SSS_KF_BRIS2020</strain>
    </source>
</reference>